<gene>
    <name evidence="1" type="primary">ORF42249</name>
</gene>
<reference evidence="1" key="1">
    <citation type="submission" date="2014-12" db="EMBL/GenBank/DDBJ databases">
        <title>Insight into the proteome of Arion vulgaris.</title>
        <authorList>
            <person name="Aradska J."/>
            <person name="Bulat T."/>
            <person name="Smidak R."/>
            <person name="Sarate P."/>
            <person name="Gangsoo J."/>
            <person name="Sialana F."/>
            <person name="Bilban M."/>
            <person name="Lubec G."/>
        </authorList>
    </citation>
    <scope>NUCLEOTIDE SEQUENCE</scope>
    <source>
        <tissue evidence="1">Skin</tissue>
    </source>
</reference>
<name>A0A0B6Z190_9EUPU</name>
<proteinExistence type="predicted"/>
<accession>A0A0B6Z190</accession>
<organism evidence="1">
    <name type="scientific">Arion vulgaris</name>
    <dbReference type="NCBI Taxonomy" id="1028688"/>
    <lineage>
        <taxon>Eukaryota</taxon>
        <taxon>Metazoa</taxon>
        <taxon>Spiralia</taxon>
        <taxon>Lophotrochozoa</taxon>
        <taxon>Mollusca</taxon>
        <taxon>Gastropoda</taxon>
        <taxon>Heterobranchia</taxon>
        <taxon>Euthyneura</taxon>
        <taxon>Panpulmonata</taxon>
        <taxon>Eupulmonata</taxon>
        <taxon>Stylommatophora</taxon>
        <taxon>Helicina</taxon>
        <taxon>Arionoidea</taxon>
        <taxon>Arionidae</taxon>
        <taxon>Arion</taxon>
    </lineage>
</organism>
<protein>
    <submittedName>
        <fullName evidence="1">Uncharacterized protein</fullName>
    </submittedName>
</protein>
<dbReference type="EMBL" id="HACG01014570">
    <property type="protein sequence ID" value="CEK61435.1"/>
    <property type="molecule type" value="Transcribed_RNA"/>
</dbReference>
<feature type="non-terminal residue" evidence="1">
    <location>
        <position position="1"/>
    </location>
</feature>
<evidence type="ECO:0000313" key="1">
    <source>
        <dbReference type="EMBL" id="CEK61435.1"/>
    </source>
</evidence>
<dbReference type="AlphaFoldDB" id="A0A0B6Z190"/>
<sequence length="57" mass="6699">VYIYVEGYSYPLWKDVAILLYWDGKQLTTTQKKDNENNTEDSCTPKTAYYARSIARN</sequence>